<protein>
    <recommendedName>
        <fullName evidence="4">Conjugal transfer protein TraN</fullName>
    </recommendedName>
</protein>
<organism evidence="2 3">
    <name type="scientific">Pukyongiella litopenaei</name>
    <dbReference type="NCBI Taxonomy" id="2605946"/>
    <lineage>
        <taxon>Bacteria</taxon>
        <taxon>Pseudomonadati</taxon>
        <taxon>Pseudomonadota</taxon>
        <taxon>Alphaproteobacteria</taxon>
        <taxon>Rhodobacterales</taxon>
        <taxon>Paracoccaceae</taxon>
        <taxon>Pukyongiella</taxon>
    </lineage>
</organism>
<feature type="region of interest" description="Disordered" evidence="1">
    <location>
        <begin position="18"/>
        <end position="41"/>
    </location>
</feature>
<dbReference type="KEGG" id="thas:C6Y53_19605"/>
<evidence type="ECO:0000256" key="1">
    <source>
        <dbReference type="SAM" id="MobiDB-lite"/>
    </source>
</evidence>
<evidence type="ECO:0000313" key="3">
    <source>
        <dbReference type="Proteomes" id="UP000237655"/>
    </source>
</evidence>
<keyword evidence="3" id="KW-1185">Reference proteome</keyword>
<sequence>MRPGRAYRMPYVCRSRRKRVRQSQFDPPDEHRIIPQGRSRKRQEVEKLDLLCAGGLPDRSERWRMGTAGHRVRRCLLQQVQRHRAGAVPMNRLAAIQYVVLTTVLAVGVGGPARAEVVCETPDYSCTGEGASTTGGLTLLRHCRKKIGRQTCTDDAPLDQCARTRASVRCAQISQTCVDYRNGECRQTRFTYECLNEDADMAPAILTKTEFGPVQEELVNTCTAHESDPECSLARTDDIEGAETRDINRKDFARSWWRKRRTYECIMPGEGDNDCAPLASDPSCRLIGDSCMVRDASGICSNREFHYRCGTGTGDLQTSCEPINVCVGDTCIGAQQENSDGFGEAAAWLNILAQMQREFREAGAQDANDVQFFKGAVRTCSKTPGRDCCDGSGIFAQCSEDNELLWDIRKAGATHYAGSTCQEKILGVCIKRRHYYCTYNSKLARVFVEELKRLKHEDWGPDPASADCGYVTVDDLANIDTKDMDLSEVFGDMLNAADVPLQGELSDFYKQRFPGAATDAQNVYGGGNP</sequence>
<geneLocation type="plasmid" evidence="2 3">
    <name>p1</name>
</geneLocation>
<dbReference type="EMBL" id="CP043619">
    <property type="protein sequence ID" value="QEP30425.1"/>
    <property type="molecule type" value="Genomic_DNA"/>
</dbReference>
<gene>
    <name evidence="2" type="ORF">C6Y53_19605</name>
</gene>
<proteinExistence type="predicted"/>
<reference evidence="2 3" key="1">
    <citation type="submission" date="2019-09" db="EMBL/GenBank/DDBJ databases">
        <title>Novel bacterium SH-1.</title>
        <authorList>
            <person name="Kim Y.-S."/>
            <person name="Kim K.-H."/>
        </authorList>
    </citation>
    <scope>NUCLEOTIDE SEQUENCE [LARGE SCALE GENOMIC DNA]</scope>
    <source>
        <strain evidence="2 3">SH-1</strain>
        <plasmid evidence="2 3">p1</plasmid>
    </source>
</reference>
<dbReference type="AlphaFoldDB" id="A0A5C2H442"/>
<dbReference type="Proteomes" id="UP000237655">
    <property type="component" value="Plasmid p1"/>
</dbReference>
<keyword evidence="2" id="KW-0614">Plasmid</keyword>
<evidence type="ECO:0000313" key="2">
    <source>
        <dbReference type="EMBL" id="QEP30425.1"/>
    </source>
</evidence>
<accession>A0A5C2H442</accession>
<dbReference type="InterPro" id="IPR014121">
    <property type="entry name" value="TraN_Ftype"/>
</dbReference>
<name>A0A5C2H442_9RHOB</name>
<evidence type="ECO:0008006" key="4">
    <source>
        <dbReference type="Google" id="ProtNLM"/>
    </source>
</evidence>
<dbReference type="Pfam" id="PF06986">
    <property type="entry name" value="F_T4SS_TraN"/>
    <property type="match status" value="2"/>
</dbReference>